<dbReference type="EC" id="6.3.2.6" evidence="1"/>
<dbReference type="GO" id="GO:0004639">
    <property type="term" value="F:phosphoribosylaminoimidazolesuccinocarboxamide synthase activity"/>
    <property type="evidence" value="ECO:0007669"/>
    <property type="project" value="UniProtKB-EC"/>
</dbReference>
<protein>
    <submittedName>
        <fullName evidence="1">Phosphoribosylaminoimidazole-succinocarboxamide synthetase</fullName>
        <ecNumber evidence="1">6.3.2.6</ecNumber>
    </submittedName>
</protein>
<dbReference type="PATRIC" id="fig|1032488.3.peg.546"/>
<dbReference type="EMBL" id="AGAY01000022">
    <property type="protein sequence ID" value="EGY53107.1"/>
    <property type="molecule type" value="Genomic_DNA"/>
</dbReference>
<reference evidence="1 2" key="1">
    <citation type="submission" date="2011-05" db="EMBL/GenBank/DDBJ databases">
        <authorList>
            <person name="Muzny D."/>
            <person name="Qin X."/>
            <person name="Deng J."/>
            <person name="Jiang H."/>
            <person name="Liu Y."/>
            <person name="Qu J."/>
            <person name="Song X.-Z."/>
            <person name="Zhang L."/>
            <person name="Thornton R."/>
            <person name="Coyle M."/>
            <person name="Francisco L."/>
            <person name="Jackson L."/>
            <person name="Javaid M."/>
            <person name="Korchina V."/>
            <person name="Kovar C."/>
            <person name="Mata R."/>
            <person name="Mathew T."/>
            <person name="Ngo R."/>
            <person name="Nguyen L."/>
            <person name="Nguyen N."/>
            <person name="Okwuonu G."/>
            <person name="Ongeri F."/>
            <person name="Pham C."/>
            <person name="Simmons D."/>
            <person name="Wilczek-Boney K."/>
            <person name="Hale W."/>
            <person name="Jakkamsetti A."/>
            <person name="Pham P."/>
            <person name="Ruth R."/>
            <person name="San Lucas F."/>
            <person name="Warren J."/>
            <person name="Zhang J."/>
            <person name="Zhao Z."/>
            <person name="Zhou C."/>
            <person name="Zhu D."/>
            <person name="Lee S."/>
            <person name="Bess C."/>
            <person name="Blankenburg K."/>
            <person name="Forbes L."/>
            <person name="Fu Q."/>
            <person name="Gubbala S."/>
            <person name="Hirani K."/>
            <person name="Jayaseelan J.C."/>
            <person name="Lara F."/>
            <person name="Munidasa M."/>
            <person name="Palculict T."/>
            <person name="Patil S."/>
            <person name="Pu L.-L."/>
            <person name="Saada N."/>
            <person name="Tang L."/>
            <person name="Weissenberger G."/>
            <person name="Zhu Y."/>
            <person name="Hemphill L."/>
            <person name="Shang Y."/>
            <person name="Youmans B."/>
            <person name="Ayvaz T."/>
            <person name="Ross M."/>
            <person name="Santibanez J."/>
            <person name="Aqrawi P."/>
            <person name="Gross S."/>
            <person name="Joshi V."/>
            <person name="Fowler G."/>
            <person name="Nazareth L."/>
            <person name="Reid J."/>
            <person name="Worley K."/>
            <person name="Petrosino J."/>
            <person name="Highlander S."/>
            <person name="Gibbs R."/>
        </authorList>
    </citation>
    <scope>NUCLEOTIDE SEQUENCE [LARGE SCALE GENOMIC DNA]</scope>
    <source>
        <strain evidence="1 2">871</strain>
    </source>
</reference>
<gene>
    <name evidence="1" type="primary">purC2</name>
    <name evidence="1" type="ORF">HMPREF9371_0598</name>
</gene>
<dbReference type="AlphaFoldDB" id="G4CG59"/>
<accession>G4CG59</accession>
<organism evidence="1 2">
    <name type="scientific">Neisseria shayeganii 871</name>
    <dbReference type="NCBI Taxonomy" id="1032488"/>
    <lineage>
        <taxon>Bacteria</taxon>
        <taxon>Pseudomonadati</taxon>
        <taxon>Pseudomonadota</taxon>
        <taxon>Betaproteobacteria</taxon>
        <taxon>Neisseriales</taxon>
        <taxon>Neisseriaceae</taxon>
        <taxon>Neisseria</taxon>
    </lineage>
</organism>
<dbReference type="Proteomes" id="UP000003019">
    <property type="component" value="Unassembled WGS sequence"/>
</dbReference>
<name>G4CG59_9NEIS</name>
<dbReference type="OrthoDB" id="8613664at2"/>
<dbReference type="RefSeq" id="WP_009118292.1">
    <property type="nucleotide sequence ID" value="NZ_JH164926.1"/>
</dbReference>
<evidence type="ECO:0000313" key="2">
    <source>
        <dbReference type="Proteomes" id="UP000003019"/>
    </source>
</evidence>
<dbReference type="HOGENOM" id="CLU_2410201_0_0_4"/>
<dbReference type="STRING" id="1032488.HMPREF9371_0598"/>
<evidence type="ECO:0000313" key="1">
    <source>
        <dbReference type="EMBL" id="EGY53107.1"/>
    </source>
</evidence>
<sequence>MTQQFKFGDLVRHKETGNIGSVVDFKFGVVVALHGDTHLDTFGEDELELIPHPDTVRLERIGRLTVESMGMKFDLDEYRRQIDTTIQKEKNA</sequence>
<keyword evidence="2" id="KW-1185">Reference proteome</keyword>
<keyword evidence="1" id="KW-0436">Ligase</keyword>
<comment type="caution">
    <text evidence="1">The sequence shown here is derived from an EMBL/GenBank/DDBJ whole genome shotgun (WGS) entry which is preliminary data.</text>
</comment>
<proteinExistence type="predicted"/>